<dbReference type="InterPro" id="IPR003661">
    <property type="entry name" value="HisK_dim/P_dom"/>
</dbReference>
<evidence type="ECO:0000259" key="12">
    <source>
        <dbReference type="PROSITE" id="PS50113"/>
    </source>
</evidence>
<proteinExistence type="predicted"/>
<dbReference type="InterPro" id="IPR003594">
    <property type="entry name" value="HATPase_dom"/>
</dbReference>
<dbReference type="SUPFAM" id="SSF55785">
    <property type="entry name" value="PYP-like sensor domain (PAS domain)"/>
    <property type="match status" value="1"/>
</dbReference>
<dbReference type="CDD" id="cd00130">
    <property type="entry name" value="PAS"/>
    <property type="match status" value="1"/>
</dbReference>
<dbReference type="CDD" id="cd00082">
    <property type="entry name" value="HisKA"/>
    <property type="match status" value="1"/>
</dbReference>
<dbReference type="PROSITE" id="PS50112">
    <property type="entry name" value="PAS"/>
    <property type="match status" value="1"/>
</dbReference>
<dbReference type="PROSITE" id="PS50113">
    <property type="entry name" value="PAC"/>
    <property type="match status" value="1"/>
</dbReference>
<dbReference type="SMART" id="SM00387">
    <property type="entry name" value="HATPase_c"/>
    <property type="match status" value="1"/>
</dbReference>
<dbReference type="PANTHER" id="PTHR43065">
    <property type="entry name" value="SENSOR HISTIDINE KINASE"/>
    <property type="match status" value="1"/>
</dbReference>
<evidence type="ECO:0000256" key="5">
    <source>
        <dbReference type="ARBA" id="ARBA00022741"/>
    </source>
</evidence>
<name>A0A4Z0BIA8_9BURK</name>
<evidence type="ECO:0000259" key="11">
    <source>
        <dbReference type="PROSITE" id="PS50112"/>
    </source>
</evidence>
<dbReference type="Pfam" id="PF00512">
    <property type="entry name" value="HisKA"/>
    <property type="match status" value="1"/>
</dbReference>
<dbReference type="InterPro" id="IPR000700">
    <property type="entry name" value="PAS-assoc_C"/>
</dbReference>
<dbReference type="InterPro" id="IPR000014">
    <property type="entry name" value="PAS"/>
</dbReference>
<evidence type="ECO:0000256" key="9">
    <source>
        <dbReference type="SAM" id="Phobius"/>
    </source>
</evidence>
<keyword evidence="9" id="KW-0472">Membrane</keyword>
<keyword evidence="14" id="KW-1185">Reference proteome</keyword>
<evidence type="ECO:0000256" key="1">
    <source>
        <dbReference type="ARBA" id="ARBA00000085"/>
    </source>
</evidence>
<feature type="domain" description="Histidine kinase" evidence="10">
    <location>
        <begin position="428"/>
        <end position="648"/>
    </location>
</feature>
<keyword evidence="9" id="KW-0812">Transmembrane</keyword>
<feature type="domain" description="PAC" evidence="12">
    <location>
        <begin position="356"/>
        <end position="408"/>
    </location>
</feature>
<dbReference type="InterPro" id="IPR013767">
    <property type="entry name" value="PAS_fold"/>
</dbReference>
<organism evidence="13 14">
    <name type="scientific">Ramlibacter rhizophilus</name>
    <dbReference type="NCBI Taxonomy" id="1781167"/>
    <lineage>
        <taxon>Bacteria</taxon>
        <taxon>Pseudomonadati</taxon>
        <taxon>Pseudomonadota</taxon>
        <taxon>Betaproteobacteria</taxon>
        <taxon>Burkholderiales</taxon>
        <taxon>Comamonadaceae</taxon>
        <taxon>Ramlibacter</taxon>
    </lineage>
</organism>
<evidence type="ECO:0000256" key="4">
    <source>
        <dbReference type="ARBA" id="ARBA00022679"/>
    </source>
</evidence>
<feature type="domain" description="PAS" evidence="11">
    <location>
        <begin position="278"/>
        <end position="334"/>
    </location>
</feature>
<dbReference type="GO" id="GO:0005524">
    <property type="term" value="F:ATP binding"/>
    <property type="evidence" value="ECO:0007669"/>
    <property type="project" value="UniProtKB-KW"/>
</dbReference>
<dbReference type="PRINTS" id="PR00344">
    <property type="entry name" value="BCTRLSENSOR"/>
</dbReference>
<dbReference type="OrthoDB" id="1931120at2"/>
<protein>
    <recommendedName>
        <fullName evidence="2">histidine kinase</fullName>
        <ecNumber evidence="2">2.7.13.3</ecNumber>
    </recommendedName>
</protein>
<comment type="catalytic activity">
    <reaction evidence="1">
        <text>ATP + protein L-histidine = ADP + protein N-phospho-L-histidine.</text>
        <dbReference type="EC" id="2.7.13.3"/>
    </reaction>
</comment>
<dbReference type="Gene3D" id="1.10.287.130">
    <property type="match status" value="1"/>
</dbReference>
<dbReference type="GO" id="GO:0000155">
    <property type="term" value="F:phosphorelay sensor kinase activity"/>
    <property type="evidence" value="ECO:0007669"/>
    <property type="project" value="InterPro"/>
</dbReference>
<keyword evidence="3" id="KW-0597">Phosphoprotein</keyword>
<feature type="transmembrane region" description="Helical" evidence="9">
    <location>
        <begin position="239"/>
        <end position="263"/>
    </location>
</feature>
<dbReference type="EMBL" id="SMLL01000006">
    <property type="protein sequence ID" value="TFY98139.1"/>
    <property type="molecule type" value="Genomic_DNA"/>
</dbReference>
<keyword evidence="8" id="KW-0902">Two-component regulatory system</keyword>
<evidence type="ECO:0000256" key="2">
    <source>
        <dbReference type="ARBA" id="ARBA00012438"/>
    </source>
</evidence>
<dbReference type="Proteomes" id="UP000297564">
    <property type="component" value="Unassembled WGS sequence"/>
</dbReference>
<gene>
    <name evidence="13" type="ORF">EZ242_15565</name>
</gene>
<dbReference type="SMART" id="SM00388">
    <property type="entry name" value="HisKA"/>
    <property type="match status" value="1"/>
</dbReference>
<dbReference type="InterPro" id="IPR036097">
    <property type="entry name" value="HisK_dim/P_sf"/>
</dbReference>
<sequence>MWVLLLALVAALLGLLVWLAGRYEASHVQSNLDRDAAAAAADIRAGLARNAQSLQALQSSRADPQAWLLDAARLLREQREWLRIEWRDAQLNPLAVAETPYLMPVFERLGRPQAQQDLALACAQARRGGGPAYSASYFVPQADGLGMEVMDLCLPQVQSGELTGYVVATYSLSEILATMVGAQLTRSQQISFNEADGTRLALHGVKQRGNRTFQSQQLLDLPGNTIVLRMESWRAVPDLFPNVLTALVTAMSITLVAVLSILVKDVRRRVQVEHDLADALAFRKAMEDSLVTGLRARDLEGRITYVNPAFCDMVGFSAEELLGRSLPAPYWPPELAGEYQTRQEVRLTGQHSPPRNGFESVFMRKDGSRFPVLIIEAPLINAQGAQTGWMSAFLDISEQRRIEELSRASQERLQATARLATVGEMASLLSHELNQPLAAISSYATGSLNLLRAGDGENLEGALQRIAQQAERAGKVIKSVHDFVRRRDQDREPTSPQALVDAVMPLVTLQARKLGVSVVTRLPAGLARVMCDRTMVEQVLLNLARNAMQAMDEARVLRPSLTIQARAVNPGEGAAKRWVEFSVIDVGPGISAQVRQQLFTPFFTTKAEGMGLGLSLCRTVVEQHGGALVFEPHLPQGTIFRFTLPVAEAGAERTAAAAEHTAANAADTA</sequence>
<dbReference type="Gene3D" id="3.30.565.10">
    <property type="entry name" value="Histidine kinase-like ATPase, C-terminal domain"/>
    <property type="match status" value="1"/>
</dbReference>
<keyword evidence="4" id="KW-0808">Transferase</keyword>
<dbReference type="SMART" id="SM00091">
    <property type="entry name" value="PAS"/>
    <property type="match status" value="1"/>
</dbReference>
<evidence type="ECO:0000256" key="3">
    <source>
        <dbReference type="ARBA" id="ARBA00022553"/>
    </source>
</evidence>
<accession>A0A4Z0BIA8</accession>
<dbReference type="PROSITE" id="PS50109">
    <property type="entry name" value="HIS_KIN"/>
    <property type="match status" value="1"/>
</dbReference>
<dbReference type="InterPro" id="IPR036890">
    <property type="entry name" value="HATPase_C_sf"/>
</dbReference>
<dbReference type="GO" id="GO:0006355">
    <property type="term" value="P:regulation of DNA-templated transcription"/>
    <property type="evidence" value="ECO:0007669"/>
    <property type="project" value="InterPro"/>
</dbReference>
<reference evidence="13 14" key="1">
    <citation type="submission" date="2019-03" db="EMBL/GenBank/DDBJ databases">
        <title>Ramlibacter rhizophilus CCTCC AB2015357, whole genome shotgun sequence.</title>
        <authorList>
            <person name="Zhang X."/>
            <person name="Feng G."/>
            <person name="Zhu H."/>
        </authorList>
    </citation>
    <scope>NUCLEOTIDE SEQUENCE [LARGE SCALE GENOMIC DNA]</scope>
    <source>
        <strain evidence="13 14">CCTCC AB2015357</strain>
    </source>
</reference>
<dbReference type="InterPro" id="IPR005467">
    <property type="entry name" value="His_kinase_dom"/>
</dbReference>
<dbReference type="PANTHER" id="PTHR43065:SF10">
    <property type="entry name" value="PEROXIDE STRESS-ACTIVATED HISTIDINE KINASE MAK3"/>
    <property type="match status" value="1"/>
</dbReference>
<evidence type="ECO:0000256" key="7">
    <source>
        <dbReference type="ARBA" id="ARBA00022840"/>
    </source>
</evidence>
<keyword evidence="5" id="KW-0547">Nucleotide-binding</keyword>
<dbReference type="Pfam" id="PF00989">
    <property type="entry name" value="PAS"/>
    <property type="match status" value="1"/>
</dbReference>
<dbReference type="Pfam" id="PF02518">
    <property type="entry name" value="HATPase_c"/>
    <property type="match status" value="1"/>
</dbReference>
<evidence type="ECO:0000256" key="8">
    <source>
        <dbReference type="ARBA" id="ARBA00023012"/>
    </source>
</evidence>
<dbReference type="InterPro" id="IPR035965">
    <property type="entry name" value="PAS-like_dom_sf"/>
</dbReference>
<dbReference type="EC" id="2.7.13.3" evidence="2"/>
<dbReference type="SUPFAM" id="SSF55874">
    <property type="entry name" value="ATPase domain of HSP90 chaperone/DNA topoisomerase II/histidine kinase"/>
    <property type="match status" value="1"/>
</dbReference>
<dbReference type="Gene3D" id="3.30.450.20">
    <property type="entry name" value="PAS domain"/>
    <property type="match status" value="1"/>
</dbReference>
<dbReference type="InterPro" id="IPR004358">
    <property type="entry name" value="Sig_transdc_His_kin-like_C"/>
</dbReference>
<dbReference type="AlphaFoldDB" id="A0A4Z0BIA8"/>
<evidence type="ECO:0000313" key="14">
    <source>
        <dbReference type="Proteomes" id="UP000297564"/>
    </source>
</evidence>
<keyword evidence="6" id="KW-0418">Kinase</keyword>
<evidence type="ECO:0000256" key="6">
    <source>
        <dbReference type="ARBA" id="ARBA00022777"/>
    </source>
</evidence>
<comment type="caution">
    <text evidence="13">The sequence shown here is derived from an EMBL/GenBank/DDBJ whole genome shotgun (WGS) entry which is preliminary data.</text>
</comment>
<dbReference type="SUPFAM" id="SSF47384">
    <property type="entry name" value="Homodimeric domain of signal transducing histidine kinase"/>
    <property type="match status" value="1"/>
</dbReference>
<dbReference type="NCBIfam" id="TIGR00229">
    <property type="entry name" value="sensory_box"/>
    <property type="match status" value="1"/>
</dbReference>
<keyword evidence="7" id="KW-0067">ATP-binding</keyword>
<evidence type="ECO:0000259" key="10">
    <source>
        <dbReference type="PROSITE" id="PS50109"/>
    </source>
</evidence>
<evidence type="ECO:0000313" key="13">
    <source>
        <dbReference type="EMBL" id="TFY98139.1"/>
    </source>
</evidence>
<keyword evidence="9" id="KW-1133">Transmembrane helix</keyword>